<sequence>MEKRGITKDKKQRWFSDSDEDLREEMFKKLQAFNPDASGLTYYDYILKFAQRDGPKNEIMKKCPYLSFADSRNEKYDDTDEKEEEKKVYEEIYSSASRSVNNDDSQHDSNWKALLVRNYGSFLKIQVCRKTNSLVRCSCEAYNRCIGCYESKFFGFIFADMDPSVDESGMRAPGSKIDDERKIVRKAFIDEYDVSAYESAMDPQKELHEPNQMQPLGGNMPISQFNHIQPQVTNHEPNLMQPLGGNMSISQFNHMQPQFTNQQMMEYHYHLMQMQQYQNQQQQQLLQSMFPMKFPDTRQNGEENDDK</sequence>
<evidence type="ECO:0000313" key="2">
    <source>
        <dbReference type="Proteomes" id="UP001054902"/>
    </source>
</evidence>
<protein>
    <submittedName>
        <fullName evidence="1">Uncharacterized protein</fullName>
    </submittedName>
</protein>
<reference evidence="1 2" key="1">
    <citation type="journal article" date="2021" name="Sci. Rep.">
        <title>The genome of the diatom Chaetoceros tenuissimus carries an ancient integrated fragment of an extant virus.</title>
        <authorList>
            <person name="Hongo Y."/>
            <person name="Kimura K."/>
            <person name="Takaki Y."/>
            <person name="Yoshida Y."/>
            <person name="Baba S."/>
            <person name="Kobayashi G."/>
            <person name="Nagasaki K."/>
            <person name="Hano T."/>
            <person name="Tomaru Y."/>
        </authorList>
    </citation>
    <scope>NUCLEOTIDE SEQUENCE [LARGE SCALE GENOMIC DNA]</scope>
    <source>
        <strain evidence="1 2">NIES-3715</strain>
    </source>
</reference>
<proteinExistence type="predicted"/>
<accession>A0AAD3H9S0</accession>
<comment type="caution">
    <text evidence="1">The sequence shown here is derived from an EMBL/GenBank/DDBJ whole genome shotgun (WGS) entry which is preliminary data.</text>
</comment>
<evidence type="ECO:0000313" key="1">
    <source>
        <dbReference type="EMBL" id="GFH55203.1"/>
    </source>
</evidence>
<name>A0AAD3H9S0_9STRA</name>
<dbReference type="EMBL" id="BLLK01000047">
    <property type="protein sequence ID" value="GFH55203.1"/>
    <property type="molecule type" value="Genomic_DNA"/>
</dbReference>
<organism evidence="1 2">
    <name type="scientific">Chaetoceros tenuissimus</name>
    <dbReference type="NCBI Taxonomy" id="426638"/>
    <lineage>
        <taxon>Eukaryota</taxon>
        <taxon>Sar</taxon>
        <taxon>Stramenopiles</taxon>
        <taxon>Ochrophyta</taxon>
        <taxon>Bacillariophyta</taxon>
        <taxon>Coscinodiscophyceae</taxon>
        <taxon>Chaetocerotophycidae</taxon>
        <taxon>Chaetocerotales</taxon>
        <taxon>Chaetocerotaceae</taxon>
        <taxon>Chaetoceros</taxon>
    </lineage>
</organism>
<keyword evidence="2" id="KW-1185">Reference proteome</keyword>
<dbReference type="Proteomes" id="UP001054902">
    <property type="component" value="Unassembled WGS sequence"/>
</dbReference>
<dbReference type="AlphaFoldDB" id="A0AAD3H9S0"/>
<gene>
    <name evidence="1" type="ORF">CTEN210_11679</name>
</gene>